<dbReference type="GO" id="GO:0016918">
    <property type="term" value="F:retinal binding"/>
    <property type="evidence" value="ECO:0007669"/>
    <property type="project" value="UniProtKB-KW"/>
</dbReference>
<evidence type="ECO:0000313" key="9">
    <source>
        <dbReference type="Ensembl" id="ENSKMAP00000018203.1"/>
    </source>
</evidence>
<dbReference type="AlphaFoldDB" id="A0A3Q3AN35"/>
<evidence type="ECO:0000256" key="4">
    <source>
        <dbReference type="ARBA" id="ARBA00022893"/>
    </source>
</evidence>
<evidence type="ECO:0000256" key="7">
    <source>
        <dbReference type="RuleBase" id="RU003696"/>
    </source>
</evidence>
<evidence type="ECO:0000256" key="6">
    <source>
        <dbReference type="ARBA" id="ARBA00030108"/>
    </source>
</evidence>
<dbReference type="GO" id="GO:0019841">
    <property type="term" value="F:retinol binding"/>
    <property type="evidence" value="ECO:0007669"/>
    <property type="project" value="UniProtKB-KW"/>
</dbReference>
<dbReference type="RefSeq" id="XP_017281967.1">
    <property type="nucleotide sequence ID" value="XM_017426478.3"/>
</dbReference>
<dbReference type="InterPro" id="IPR000566">
    <property type="entry name" value="Lipocln_cytosolic_FA-bd_dom"/>
</dbReference>
<dbReference type="InterPro" id="IPR000463">
    <property type="entry name" value="Fatty_acid-bd"/>
</dbReference>
<keyword evidence="10" id="KW-1185">Reference proteome</keyword>
<reference evidence="9" key="2">
    <citation type="submission" date="2025-09" db="UniProtKB">
        <authorList>
            <consortium name="Ensembl"/>
        </authorList>
    </citation>
    <scope>IDENTIFICATION</scope>
</reference>
<evidence type="ECO:0000259" key="8">
    <source>
        <dbReference type="PROSITE" id="PS00214"/>
    </source>
</evidence>
<reference evidence="9" key="1">
    <citation type="submission" date="2025-08" db="UniProtKB">
        <authorList>
            <consortium name="Ensembl"/>
        </authorList>
    </citation>
    <scope>IDENTIFICATION</scope>
</reference>
<evidence type="ECO:0000256" key="3">
    <source>
        <dbReference type="ARBA" id="ARBA00013592"/>
    </source>
</evidence>
<dbReference type="PANTHER" id="PTHR11955">
    <property type="entry name" value="FATTY ACID BINDING PROTEIN"/>
    <property type="match status" value="1"/>
</dbReference>
<dbReference type="SUPFAM" id="SSF50814">
    <property type="entry name" value="Lipocalins"/>
    <property type="match status" value="1"/>
</dbReference>
<protein>
    <recommendedName>
        <fullName evidence="3">Cellular retinoic acid-binding protein 1</fullName>
    </recommendedName>
    <alternativeName>
        <fullName evidence="6">Cellular retinoic acid-binding protein I</fullName>
    </alternativeName>
</protein>
<keyword evidence="5" id="KW-0683">Retinol-binding</keyword>
<dbReference type="Ensembl" id="ENSKMAT00000018455.1">
    <property type="protein sequence ID" value="ENSKMAP00000018203.1"/>
    <property type="gene ID" value="ENSKMAG00000013533.1"/>
</dbReference>
<dbReference type="GeneID" id="108241970"/>
<keyword evidence="7" id="KW-0813">Transport</keyword>
<accession>A0A3Q3AN35</accession>
<dbReference type="OrthoDB" id="412780at2759"/>
<proteinExistence type="inferred from homology"/>
<comment type="function">
    <text evidence="1">Cytosolic CRABPs may regulate the access of retinoic acid to the nuclear retinoic acid receptors.</text>
</comment>
<feature type="domain" description="Cytosolic fatty-acid binding proteins" evidence="8">
    <location>
        <begin position="7"/>
        <end position="24"/>
    </location>
</feature>
<dbReference type="KEGG" id="kmr:108241970"/>
<dbReference type="InterPro" id="IPR012674">
    <property type="entry name" value="Calycin"/>
</dbReference>
<evidence type="ECO:0000256" key="2">
    <source>
        <dbReference type="ARBA" id="ARBA00008390"/>
    </source>
</evidence>
<sequence length="134" mass="15104">MVERFYGTWKLNDSENFDDYLKEVGVLLPMRLMASASKPTLEVKEEAGGMISVKASSTFSKVELKFKLGEECEDNTADGRKAKSTFTYEDGKLVQKQAWDGKTTTLVREIQNGELLTTCEMNGVVSVRKYMKIN</sequence>
<keyword evidence="4" id="KW-0845">Vitamin A</keyword>
<organism evidence="9 10">
    <name type="scientific">Kryptolebias marmoratus</name>
    <name type="common">Mangrove killifish</name>
    <name type="synonym">Rivulus marmoratus</name>
    <dbReference type="NCBI Taxonomy" id="37003"/>
    <lineage>
        <taxon>Eukaryota</taxon>
        <taxon>Metazoa</taxon>
        <taxon>Chordata</taxon>
        <taxon>Craniata</taxon>
        <taxon>Vertebrata</taxon>
        <taxon>Euteleostomi</taxon>
        <taxon>Actinopterygii</taxon>
        <taxon>Neopterygii</taxon>
        <taxon>Teleostei</taxon>
        <taxon>Neoteleostei</taxon>
        <taxon>Acanthomorphata</taxon>
        <taxon>Ovalentaria</taxon>
        <taxon>Atherinomorphae</taxon>
        <taxon>Cyprinodontiformes</taxon>
        <taxon>Rivulidae</taxon>
        <taxon>Kryptolebias</taxon>
    </lineage>
</organism>
<dbReference type="Gene3D" id="2.40.128.20">
    <property type="match status" value="1"/>
</dbReference>
<dbReference type="GeneTree" id="ENSGT00390000007346"/>
<evidence type="ECO:0000256" key="1">
    <source>
        <dbReference type="ARBA" id="ARBA00003699"/>
    </source>
</evidence>
<dbReference type="CTD" id="553579"/>
<dbReference type="OMA" id="NISTHVR"/>
<dbReference type="Pfam" id="PF00061">
    <property type="entry name" value="Lipocalin"/>
    <property type="match status" value="1"/>
</dbReference>
<comment type="similarity">
    <text evidence="2 7">Belongs to the calycin superfamily. Fatty-acid binding protein (FABP) family.</text>
</comment>
<evidence type="ECO:0000313" key="10">
    <source>
        <dbReference type="Proteomes" id="UP000264800"/>
    </source>
</evidence>
<dbReference type="PROSITE" id="PS00214">
    <property type="entry name" value="FABP"/>
    <property type="match status" value="1"/>
</dbReference>
<name>A0A3Q3AN35_KRYMA</name>
<dbReference type="FunFam" id="2.40.128.20:FF:000001">
    <property type="entry name" value="Fatty acid-binding protein, adipocyte"/>
    <property type="match status" value="1"/>
</dbReference>
<evidence type="ECO:0000256" key="5">
    <source>
        <dbReference type="ARBA" id="ARBA00023072"/>
    </source>
</evidence>
<dbReference type="Proteomes" id="UP000264800">
    <property type="component" value="Unplaced"/>
</dbReference>
<dbReference type="PRINTS" id="PR00178">
    <property type="entry name" value="FATTYACIDBP"/>
</dbReference>
<dbReference type="InterPro" id="IPR031259">
    <property type="entry name" value="ILBP"/>
</dbReference>